<proteinExistence type="predicted"/>
<comment type="caution">
    <text evidence="2">The sequence shown here is derived from an EMBL/GenBank/DDBJ whole genome shotgun (WGS) entry which is preliminary data.</text>
</comment>
<evidence type="ECO:0000313" key="2">
    <source>
        <dbReference type="EMBL" id="GHI72585.1"/>
    </source>
</evidence>
<dbReference type="Proteomes" id="UP000613974">
    <property type="component" value="Unassembled WGS sequence"/>
</dbReference>
<keyword evidence="3" id="KW-1185">Reference proteome</keyword>
<evidence type="ECO:0000256" key="1">
    <source>
        <dbReference type="SAM" id="MobiDB-lite"/>
    </source>
</evidence>
<feature type="compositionally biased region" description="Pro residues" evidence="1">
    <location>
        <begin position="13"/>
        <end position="23"/>
    </location>
</feature>
<feature type="compositionally biased region" description="Basic and acidic residues" evidence="1">
    <location>
        <begin position="38"/>
        <end position="51"/>
    </location>
</feature>
<accession>A0ABQ3SXT7</accession>
<sequence>MSSGAKVMTVTVPPEPPEPPGSVPHPAMRHAPIAVATKVRERDATRREKVMSMHHSAPPVTVE</sequence>
<feature type="region of interest" description="Disordered" evidence="1">
    <location>
        <begin position="1"/>
        <end position="63"/>
    </location>
</feature>
<reference evidence="3" key="1">
    <citation type="submission" date="2023-07" db="EMBL/GenBank/DDBJ databases">
        <title>Whole genome shotgun sequence of Streptomyces nojiriensis NBRC 13794.</title>
        <authorList>
            <person name="Komaki H."/>
            <person name="Tamura T."/>
        </authorList>
    </citation>
    <scope>NUCLEOTIDE SEQUENCE [LARGE SCALE GENOMIC DNA]</scope>
    <source>
        <strain evidence="3">NBRC 13794</strain>
    </source>
</reference>
<dbReference type="EMBL" id="BNEC01000005">
    <property type="protein sequence ID" value="GHI72585.1"/>
    <property type="molecule type" value="Genomic_DNA"/>
</dbReference>
<organism evidence="2 3">
    <name type="scientific">Streptomyces nojiriensis</name>
    <dbReference type="NCBI Taxonomy" id="66374"/>
    <lineage>
        <taxon>Bacteria</taxon>
        <taxon>Bacillati</taxon>
        <taxon>Actinomycetota</taxon>
        <taxon>Actinomycetes</taxon>
        <taxon>Kitasatosporales</taxon>
        <taxon>Streptomycetaceae</taxon>
        <taxon>Streptomyces</taxon>
    </lineage>
</organism>
<evidence type="ECO:0000313" key="3">
    <source>
        <dbReference type="Proteomes" id="UP000613974"/>
    </source>
</evidence>
<protein>
    <submittedName>
        <fullName evidence="2">Uncharacterized protein</fullName>
    </submittedName>
</protein>
<gene>
    <name evidence="2" type="ORF">Snoj_65030</name>
</gene>
<name>A0ABQ3SXT7_9ACTN</name>